<proteinExistence type="predicted"/>
<evidence type="ECO:0000313" key="2">
    <source>
        <dbReference type="Proteomes" id="UP000522590"/>
    </source>
</evidence>
<dbReference type="AlphaFoldDB" id="A0A850P433"/>
<evidence type="ECO:0000313" key="1">
    <source>
        <dbReference type="EMBL" id="NVN37529.1"/>
    </source>
</evidence>
<dbReference type="Proteomes" id="UP000522590">
    <property type="component" value="Unassembled WGS sequence"/>
</dbReference>
<accession>A0A850P433</accession>
<dbReference type="EMBL" id="JABXXS010000025">
    <property type="protein sequence ID" value="NVN37529.1"/>
    <property type="molecule type" value="Genomic_DNA"/>
</dbReference>
<protein>
    <submittedName>
        <fullName evidence="1">Uncharacterized protein</fullName>
    </submittedName>
</protein>
<reference evidence="1 2" key="1">
    <citation type="submission" date="2020-06" db="EMBL/GenBank/DDBJ databases">
        <title>Description of novel acetic acid bacteria.</title>
        <authorList>
            <person name="Sombolestani A."/>
        </authorList>
    </citation>
    <scope>NUCLEOTIDE SEQUENCE [LARGE SCALE GENOMIC DNA]</scope>
    <source>
        <strain evidence="1 2">LMG 25</strain>
    </source>
</reference>
<name>A0A850P433_9PROT</name>
<organism evidence="1 2">
    <name type="scientific">Komagataeibacter swingsii</name>
    <dbReference type="NCBI Taxonomy" id="215220"/>
    <lineage>
        <taxon>Bacteria</taxon>
        <taxon>Pseudomonadati</taxon>
        <taxon>Pseudomonadota</taxon>
        <taxon>Alphaproteobacteria</taxon>
        <taxon>Acetobacterales</taxon>
        <taxon>Acetobacteraceae</taxon>
        <taxon>Komagataeibacter</taxon>
    </lineage>
</organism>
<dbReference type="RefSeq" id="WP_176643429.1">
    <property type="nucleotide sequence ID" value="NZ_JABXXS010000025.1"/>
</dbReference>
<comment type="caution">
    <text evidence="1">The sequence shown here is derived from an EMBL/GenBank/DDBJ whole genome shotgun (WGS) entry which is preliminary data.</text>
</comment>
<gene>
    <name evidence="1" type="ORF">HUK81_11380</name>
</gene>
<sequence length="73" mass="8029">MACGTRPDRSRNYTFHWIPWIWGISTHGPEEGADRAARAAGGHGRVPPEVQCVPARRRVRTRAARAVTVPSAP</sequence>